<dbReference type="SUPFAM" id="SSF53474">
    <property type="entry name" value="alpha/beta-Hydrolases"/>
    <property type="match status" value="1"/>
</dbReference>
<evidence type="ECO:0000313" key="4">
    <source>
        <dbReference type="Proteomes" id="UP001595075"/>
    </source>
</evidence>
<evidence type="ECO:0000259" key="2">
    <source>
        <dbReference type="Pfam" id="PF07859"/>
    </source>
</evidence>
<evidence type="ECO:0000256" key="1">
    <source>
        <dbReference type="ARBA" id="ARBA00022801"/>
    </source>
</evidence>
<organism evidence="3 4">
    <name type="scientific">Oculimacula yallundae</name>
    <dbReference type="NCBI Taxonomy" id="86028"/>
    <lineage>
        <taxon>Eukaryota</taxon>
        <taxon>Fungi</taxon>
        <taxon>Dikarya</taxon>
        <taxon>Ascomycota</taxon>
        <taxon>Pezizomycotina</taxon>
        <taxon>Leotiomycetes</taxon>
        <taxon>Helotiales</taxon>
        <taxon>Ploettnerulaceae</taxon>
        <taxon>Oculimacula</taxon>
    </lineage>
</organism>
<protein>
    <recommendedName>
        <fullName evidence="2">Alpha/beta hydrolase fold-3 domain-containing protein</fullName>
    </recommendedName>
</protein>
<feature type="domain" description="Alpha/beta hydrolase fold-3" evidence="2">
    <location>
        <begin position="117"/>
        <end position="332"/>
    </location>
</feature>
<proteinExistence type="predicted"/>
<dbReference type="InterPro" id="IPR013094">
    <property type="entry name" value="AB_hydrolase_3"/>
</dbReference>
<dbReference type="Proteomes" id="UP001595075">
    <property type="component" value="Unassembled WGS sequence"/>
</dbReference>
<dbReference type="InterPro" id="IPR029058">
    <property type="entry name" value="AB_hydrolase_fold"/>
</dbReference>
<dbReference type="Pfam" id="PF07859">
    <property type="entry name" value="Abhydrolase_3"/>
    <property type="match status" value="1"/>
</dbReference>
<evidence type="ECO:0000313" key="3">
    <source>
        <dbReference type="EMBL" id="KAL2066384.1"/>
    </source>
</evidence>
<dbReference type="PANTHER" id="PTHR48081:SF18">
    <property type="entry name" value="ALPHA_BETA HYDROLASE FOLD-3 DOMAIN-CONTAINING PROTEIN"/>
    <property type="match status" value="1"/>
</dbReference>
<dbReference type="Gene3D" id="3.40.50.1820">
    <property type="entry name" value="alpha/beta hydrolase"/>
    <property type="match status" value="1"/>
</dbReference>
<gene>
    <name evidence="3" type="ORF">VTL71DRAFT_2455</name>
</gene>
<dbReference type="PANTHER" id="PTHR48081">
    <property type="entry name" value="AB HYDROLASE SUPERFAMILY PROTEIN C4A8.06C"/>
    <property type="match status" value="1"/>
</dbReference>
<sequence length="358" mass="38995">MAGNQKRKPSLGETLGMFAASLLTIVHALWDIITTFKDVQAAGWSLKRMLIVSILRNRTNIVTRPSHLTTQETTGEIIGKACQKRNIAVSSTVFQCGKYPDATLHEIKLEGATQDVLVYFHGGGYKNTIYGEGHVPVVLELARASGASRVFFLEYSLTPGAKYPAQLVQAARAMQILLGDKALRPDQIILGGDSAGGNLVLGLLAHIKTPHKSVPAISEFSAKTKFKAVMLISPWVTCPTSAVSFVENAKRDYISVPLVNMYLDIWSPSDDVWADPLRVGADFWKTVPTAKMIITVGGFECLRDDVIAQARLFGPAMGERLKFVVAPGEVHVQSVFDIAASLGHSKSYIALIEWCRAL</sequence>
<keyword evidence="4" id="KW-1185">Reference proteome</keyword>
<dbReference type="EMBL" id="JAZHXI010000011">
    <property type="protein sequence ID" value="KAL2066384.1"/>
    <property type="molecule type" value="Genomic_DNA"/>
</dbReference>
<name>A0ABR4C8X5_9HELO</name>
<accession>A0ABR4C8X5</accession>
<keyword evidence="1" id="KW-0378">Hydrolase</keyword>
<dbReference type="InterPro" id="IPR050300">
    <property type="entry name" value="GDXG_lipolytic_enzyme"/>
</dbReference>
<comment type="caution">
    <text evidence="3">The sequence shown here is derived from an EMBL/GenBank/DDBJ whole genome shotgun (WGS) entry which is preliminary data.</text>
</comment>
<reference evidence="3 4" key="1">
    <citation type="journal article" date="2024" name="Commun. Biol.">
        <title>Comparative genomic analysis of thermophilic fungi reveals convergent evolutionary adaptations and gene losses.</title>
        <authorList>
            <person name="Steindorff A.S."/>
            <person name="Aguilar-Pontes M.V."/>
            <person name="Robinson A.J."/>
            <person name="Andreopoulos B."/>
            <person name="LaButti K."/>
            <person name="Kuo A."/>
            <person name="Mondo S."/>
            <person name="Riley R."/>
            <person name="Otillar R."/>
            <person name="Haridas S."/>
            <person name="Lipzen A."/>
            <person name="Grimwood J."/>
            <person name="Schmutz J."/>
            <person name="Clum A."/>
            <person name="Reid I.D."/>
            <person name="Moisan M.C."/>
            <person name="Butler G."/>
            <person name="Nguyen T.T.M."/>
            <person name="Dewar K."/>
            <person name="Conant G."/>
            <person name="Drula E."/>
            <person name="Henrissat B."/>
            <person name="Hansel C."/>
            <person name="Singer S."/>
            <person name="Hutchinson M.I."/>
            <person name="de Vries R.P."/>
            <person name="Natvig D.O."/>
            <person name="Powell A.J."/>
            <person name="Tsang A."/>
            <person name="Grigoriev I.V."/>
        </authorList>
    </citation>
    <scope>NUCLEOTIDE SEQUENCE [LARGE SCALE GENOMIC DNA]</scope>
    <source>
        <strain evidence="3 4">CBS 494.80</strain>
    </source>
</reference>